<accession>A0A317F497</accession>
<dbReference type="CDD" id="cd19358">
    <property type="entry name" value="TenA_E_Spr0628-like"/>
    <property type="match status" value="1"/>
</dbReference>
<protein>
    <recommendedName>
        <fullName evidence="1">Aminopyrimidine aminohydrolase</fullName>
        <ecNumber evidence="1">3.5.99.2</ecNumber>
    </recommendedName>
</protein>
<dbReference type="GO" id="GO:0009229">
    <property type="term" value="P:thiamine diphosphate biosynthetic process"/>
    <property type="evidence" value="ECO:0007669"/>
    <property type="project" value="UniProtKB-UniPathway"/>
</dbReference>
<dbReference type="PIRSF" id="PIRSF003170">
    <property type="entry name" value="Pet18p"/>
    <property type="match status" value="1"/>
</dbReference>
<evidence type="ECO:0000259" key="4">
    <source>
        <dbReference type="Pfam" id="PF03070"/>
    </source>
</evidence>
<sequence>MSEVPDWPEFRAAHPGAAPTEWLRAAAEPDWSAAVGHRFALDCNAGRVPETVMRRYLVQDYQFIGAFCALLGRAIHTAPDLPSRLPLGRFMGLLCSEENTFFVRAFDALGVSEALRRDPPLSDAARGFRALMVEAAESAVHADQLAVLCVAEWVYLSWARPARATRPPQPFWCAEWVDLHASPYFESFVRGLRAALDREVIALDAAGRARVRALFTRAATLERAFFDSAYDETLPA</sequence>
<comment type="catalytic activity">
    <reaction evidence="1">
        <text>thiamine + H2O = 5-(2-hydroxyethyl)-4-methylthiazole + 4-amino-5-hydroxymethyl-2-methylpyrimidine + H(+)</text>
        <dbReference type="Rhea" id="RHEA:17509"/>
        <dbReference type="ChEBI" id="CHEBI:15377"/>
        <dbReference type="ChEBI" id="CHEBI:15378"/>
        <dbReference type="ChEBI" id="CHEBI:16892"/>
        <dbReference type="ChEBI" id="CHEBI:17957"/>
        <dbReference type="ChEBI" id="CHEBI:18385"/>
        <dbReference type="EC" id="3.5.99.2"/>
    </reaction>
</comment>
<keyword evidence="6" id="KW-1185">Reference proteome</keyword>
<dbReference type="InterPro" id="IPR004305">
    <property type="entry name" value="Thiaminase-2/PQQC"/>
</dbReference>
<dbReference type="PANTHER" id="PTHR43198">
    <property type="entry name" value="BIFUNCTIONAL TH2 PROTEIN"/>
    <property type="match status" value="1"/>
</dbReference>
<dbReference type="GO" id="GO:0009228">
    <property type="term" value="P:thiamine biosynthetic process"/>
    <property type="evidence" value="ECO:0007669"/>
    <property type="project" value="UniProtKB-KW"/>
</dbReference>
<dbReference type="Gene3D" id="1.20.910.10">
    <property type="entry name" value="Heme oxygenase-like"/>
    <property type="match status" value="1"/>
</dbReference>
<keyword evidence="1" id="KW-0784">Thiamine biosynthesis</keyword>
<dbReference type="SUPFAM" id="SSF48613">
    <property type="entry name" value="Heme oxygenase-like"/>
    <property type="match status" value="1"/>
</dbReference>
<organism evidence="5 6">
    <name type="scientific">Falsiroseomonas bella</name>
    <dbReference type="NCBI Taxonomy" id="2184016"/>
    <lineage>
        <taxon>Bacteria</taxon>
        <taxon>Pseudomonadati</taxon>
        <taxon>Pseudomonadota</taxon>
        <taxon>Alphaproteobacteria</taxon>
        <taxon>Acetobacterales</taxon>
        <taxon>Roseomonadaceae</taxon>
        <taxon>Falsiroseomonas</taxon>
    </lineage>
</organism>
<evidence type="ECO:0000256" key="1">
    <source>
        <dbReference type="PIRNR" id="PIRNR003170"/>
    </source>
</evidence>
<gene>
    <name evidence="5" type="ORF">DFH01_27010</name>
</gene>
<dbReference type="PANTHER" id="PTHR43198:SF2">
    <property type="entry name" value="SI:CH1073-67J19.1-RELATED"/>
    <property type="match status" value="1"/>
</dbReference>
<comment type="function">
    <text evidence="1">Catalyzes an amino-pyrimidine hydrolysis reaction at the C5' of the pyrimidine moiety of thiamine compounds, a reaction that is part of a thiamine salvage pathway. Thus, catalyzes the conversion of 4-amino-5-aminomethyl-2-methylpyrimidine to 4-amino-5-hydroxymethyl-2-methylpyrimidine (HMP).</text>
</comment>
<reference evidence="6" key="1">
    <citation type="submission" date="2018-05" db="EMBL/GenBank/DDBJ databases">
        <authorList>
            <person name="Du Z."/>
            <person name="Wang X."/>
        </authorList>
    </citation>
    <scope>NUCLEOTIDE SEQUENCE [LARGE SCALE GENOMIC DNA]</scope>
    <source>
        <strain evidence="6">CQN31</strain>
    </source>
</reference>
<comment type="caution">
    <text evidence="5">The sequence shown here is derived from an EMBL/GenBank/DDBJ whole genome shotgun (WGS) entry which is preliminary data.</text>
</comment>
<feature type="active site" description="Proton donor" evidence="2">
    <location>
        <position position="222"/>
    </location>
</feature>
<dbReference type="EC" id="3.5.99.2" evidence="1"/>
<name>A0A317F497_9PROT</name>
<comment type="similarity">
    <text evidence="1">Belongs to the TenA family.</text>
</comment>
<feature type="binding site" evidence="3">
    <location>
        <position position="98"/>
    </location>
    <ligand>
        <name>substrate</name>
    </ligand>
</feature>
<dbReference type="InterPro" id="IPR050967">
    <property type="entry name" value="Thiamine_Salvage_TenA"/>
</dbReference>
<feature type="binding site" evidence="3">
    <location>
        <position position="152"/>
    </location>
    <ligand>
        <name>substrate</name>
    </ligand>
</feature>
<evidence type="ECO:0000313" key="5">
    <source>
        <dbReference type="EMBL" id="PWS33991.1"/>
    </source>
</evidence>
<dbReference type="GO" id="GO:0050334">
    <property type="term" value="F:thiaminase activity"/>
    <property type="evidence" value="ECO:0007669"/>
    <property type="project" value="UniProtKB-UniRule"/>
</dbReference>
<evidence type="ECO:0000256" key="2">
    <source>
        <dbReference type="PIRSR" id="PIRSR003170-1"/>
    </source>
</evidence>
<dbReference type="InterPro" id="IPR026285">
    <property type="entry name" value="TenA_E"/>
</dbReference>
<feature type="domain" description="Thiaminase-2/PQQC" evidence="4">
    <location>
        <begin position="26"/>
        <end position="231"/>
    </location>
</feature>
<comment type="catalytic activity">
    <reaction evidence="1">
        <text>4-amino-5-aminomethyl-2-methylpyrimidine + H2O = 4-amino-5-hydroxymethyl-2-methylpyrimidine + NH4(+)</text>
        <dbReference type="Rhea" id="RHEA:31799"/>
        <dbReference type="ChEBI" id="CHEBI:15377"/>
        <dbReference type="ChEBI" id="CHEBI:16892"/>
        <dbReference type="ChEBI" id="CHEBI:28938"/>
        <dbReference type="ChEBI" id="CHEBI:63416"/>
        <dbReference type="EC" id="3.5.99.2"/>
    </reaction>
</comment>
<dbReference type="GO" id="GO:0005829">
    <property type="term" value="C:cytosol"/>
    <property type="evidence" value="ECO:0007669"/>
    <property type="project" value="TreeGrafter"/>
</dbReference>
<evidence type="ECO:0000313" key="6">
    <source>
        <dbReference type="Proteomes" id="UP000245765"/>
    </source>
</evidence>
<dbReference type="UniPathway" id="UPA00060"/>
<keyword evidence="1" id="KW-0378">Hydrolase</keyword>
<dbReference type="RefSeq" id="WP_109873652.1">
    <property type="nucleotide sequence ID" value="NZ_QGNA01000009.1"/>
</dbReference>
<proteinExistence type="inferred from homology"/>
<dbReference type="AlphaFoldDB" id="A0A317F497"/>
<comment type="pathway">
    <text evidence="1">Cofactor biosynthesis; thiamine diphosphate biosynthesis.</text>
</comment>
<dbReference type="OrthoDB" id="3711545at2"/>
<dbReference type="EMBL" id="QGNA01000009">
    <property type="protein sequence ID" value="PWS33991.1"/>
    <property type="molecule type" value="Genomic_DNA"/>
</dbReference>
<evidence type="ECO:0000256" key="3">
    <source>
        <dbReference type="PIRSR" id="PIRSR003170-2"/>
    </source>
</evidence>
<dbReference type="InterPro" id="IPR016084">
    <property type="entry name" value="Haem_Oase-like_multi-hlx"/>
</dbReference>
<dbReference type="Proteomes" id="UP000245765">
    <property type="component" value="Unassembled WGS sequence"/>
</dbReference>
<feature type="binding site" evidence="3">
    <location>
        <position position="60"/>
    </location>
    <ligand>
        <name>substrate</name>
    </ligand>
</feature>
<dbReference type="Pfam" id="PF03070">
    <property type="entry name" value="TENA_THI-4"/>
    <property type="match status" value="1"/>
</dbReference>